<reference evidence="3" key="1">
    <citation type="journal article" date="2017" name="Nat. Ecol. Evol.">
        <title>Genome expansion and lineage-specific genetic innovations in the forest pathogenic fungi Armillaria.</title>
        <authorList>
            <person name="Sipos G."/>
            <person name="Prasanna A.N."/>
            <person name="Walter M.C."/>
            <person name="O'Connor E."/>
            <person name="Balint B."/>
            <person name="Krizsan K."/>
            <person name="Kiss B."/>
            <person name="Hess J."/>
            <person name="Varga T."/>
            <person name="Slot J."/>
            <person name="Riley R."/>
            <person name="Boka B."/>
            <person name="Rigling D."/>
            <person name="Barry K."/>
            <person name="Lee J."/>
            <person name="Mihaltcheva S."/>
            <person name="LaButti K."/>
            <person name="Lipzen A."/>
            <person name="Waldron R."/>
            <person name="Moloney N.M."/>
            <person name="Sperisen C."/>
            <person name="Kredics L."/>
            <person name="Vagvoelgyi C."/>
            <person name="Patrignani A."/>
            <person name="Fitzpatrick D."/>
            <person name="Nagy I."/>
            <person name="Doyle S."/>
            <person name="Anderson J.B."/>
            <person name="Grigoriev I.V."/>
            <person name="Gueldener U."/>
            <person name="Muensterkoetter M."/>
            <person name="Nagy L.G."/>
        </authorList>
    </citation>
    <scope>NUCLEOTIDE SEQUENCE [LARGE SCALE GENOMIC DNA]</scope>
    <source>
        <strain evidence="3">C18/9</strain>
    </source>
</reference>
<sequence>MSFDFSEAAKRQAAPLPALERTNLSGMTAVVTGANIGIGYEVAKYLADSGASKIILACRNEEKGRAAASRLGNVVEYRHLDLASFSSVHEFVRAFKASEMPLHLLVNNAGISVGKQTTEDGLDLLMQVNHISPFLLTLLLLPVMEASPLSRIVWVTSGGAVIREFPQSNETHPVGALCALQYKPEEEQHIMYFTSKLLNIMCCAELARRTQEGFTRGEFPACRFGGKMEDEAAESSRWAKTVLVPATYDASVVWGQGGGMPIFDHMEHAEYPSKAIDESLRRKVWEDTVRLMGLGAGQLEERFL</sequence>
<name>A0A284RKA6_ARMOS</name>
<dbReference type="PRINTS" id="PR00081">
    <property type="entry name" value="GDHRDH"/>
</dbReference>
<proteinExistence type="predicted"/>
<dbReference type="Proteomes" id="UP000219338">
    <property type="component" value="Unassembled WGS sequence"/>
</dbReference>
<dbReference type="PANTHER" id="PTHR43157:SF31">
    <property type="entry name" value="PHOSPHATIDYLINOSITOL-GLYCAN BIOSYNTHESIS CLASS F PROTEIN"/>
    <property type="match status" value="1"/>
</dbReference>
<dbReference type="SUPFAM" id="SSF51735">
    <property type="entry name" value="NAD(P)-binding Rossmann-fold domains"/>
    <property type="match status" value="1"/>
</dbReference>
<keyword evidence="3" id="KW-1185">Reference proteome</keyword>
<keyword evidence="1" id="KW-0560">Oxidoreductase</keyword>
<dbReference type="STRING" id="47428.A0A284RKA6"/>
<dbReference type="InterPro" id="IPR036291">
    <property type="entry name" value="NAD(P)-bd_dom_sf"/>
</dbReference>
<dbReference type="PANTHER" id="PTHR43157">
    <property type="entry name" value="PHOSPHATIDYLINOSITOL-GLYCAN BIOSYNTHESIS CLASS F PROTEIN-RELATED"/>
    <property type="match status" value="1"/>
</dbReference>
<evidence type="ECO:0000256" key="1">
    <source>
        <dbReference type="ARBA" id="ARBA00023002"/>
    </source>
</evidence>
<dbReference type="Pfam" id="PF00106">
    <property type="entry name" value="adh_short"/>
    <property type="match status" value="1"/>
</dbReference>
<evidence type="ECO:0008006" key="4">
    <source>
        <dbReference type="Google" id="ProtNLM"/>
    </source>
</evidence>
<dbReference type="AlphaFoldDB" id="A0A284RKA6"/>
<gene>
    <name evidence="2" type="ORF">ARMOST_12569</name>
</gene>
<accession>A0A284RKA6</accession>
<dbReference type="OrthoDB" id="542013at2759"/>
<evidence type="ECO:0000313" key="3">
    <source>
        <dbReference type="Proteomes" id="UP000219338"/>
    </source>
</evidence>
<dbReference type="OMA" id="HISYFTS"/>
<evidence type="ECO:0000313" key="2">
    <source>
        <dbReference type="EMBL" id="SJL09193.1"/>
    </source>
</evidence>
<dbReference type="InterPro" id="IPR002347">
    <property type="entry name" value="SDR_fam"/>
</dbReference>
<dbReference type="GO" id="GO:0016491">
    <property type="term" value="F:oxidoreductase activity"/>
    <property type="evidence" value="ECO:0007669"/>
    <property type="project" value="UniProtKB-KW"/>
</dbReference>
<protein>
    <recommendedName>
        <fullName evidence="4">NAD(P)-binding protein</fullName>
    </recommendedName>
</protein>
<dbReference type="Gene3D" id="3.40.50.720">
    <property type="entry name" value="NAD(P)-binding Rossmann-like Domain"/>
    <property type="match status" value="1"/>
</dbReference>
<organism evidence="2 3">
    <name type="scientific">Armillaria ostoyae</name>
    <name type="common">Armillaria root rot fungus</name>
    <dbReference type="NCBI Taxonomy" id="47428"/>
    <lineage>
        <taxon>Eukaryota</taxon>
        <taxon>Fungi</taxon>
        <taxon>Dikarya</taxon>
        <taxon>Basidiomycota</taxon>
        <taxon>Agaricomycotina</taxon>
        <taxon>Agaricomycetes</taxon>
        <taxon>Agaricomycetidae</taxon>
        <taxon>Agaricales</taxon>
        <taxon>Marasmiineae</taxon>
        <taxon>Physalacriaceae</taxon>
        <taxon>Armillaria</taxon>
    </lineage>
</organism>
<dbReference type="EMBL" id="FUEG01000010">
    <property type="protein sequence ID" value="SJL09193.1"/>
    <property type="molecule type" value="Genomic_DNA"/>
</dbReference>